<dbReference type="PANTHER" id="PTHR30572">
    <property type="entry name" value="MEMBRANE COMPONENT OF TRANSPORTER-RELATED"/>
    <property type="match status" value="1"/>
</dbReference>
<dbReference type="InterPro" id="IPR032710">
    <property type="entry name" value="NTF2-like_dom_sf"/>
</dbReference>
<name>A0A4R7VWS4_9PSEU</name>
<keyword evidence="10" id="KW-1185">Reference proteome</keyword>
<dbReference type="Pfam" id="PF02687">
    <property type="entry name" value="FtsX"/>
    <property type="match status" value="1"/>
</dbReference>
<keyword evidence="5 7" id="KW-0472">Membrane</keyword>
<protein>
    <submittedName>
        <fullName evidence="9">FtsX-like permease family protein</fullName>
    </submittedName>
</protein>
<evidence type="ECO:0000256" key="4">
    <source>
        <dbReference type="ARBA" id="ARBA00022989"/>
    </source>
</evidence>
<keyword evidence="4 7" id="KW-1133">Transmembrane helix</keyword>
<feature type="transmembrane region" description="Helical" evidence="7">
    <location>
        <begin position="101"/>
        <end position="124"/>
    </location>
</feature>
<evidence type="ECO:0000256" key="7">
    <source>
        <dbReference type="SAM" id="Phobius"/>
    </source>
</evidence>
<dbReference type="GO" id="GO:0005886">
    <property type="term" value="C:plasma membrane"/>
    <property type="evidence" value="ECO:0007669"/>
    <property type="project" value="UniProtKB-SubCell"/>
</dbReference>
<sequence length="256" mass="26853">MPTCRDFGDSEPTKALHQFASGAFQSGATDIGGHRLVGGRERALRGAGRDGLAGVALLVGGVDVANTMVISVLERKREIGLRRALGNTRGQIRTQFFTESVVLCLLGGLTGSALGVLGTATYAASRDWPATIPPAVVLGGVSSALAIGVLAAEPPPDATTDVFVSMPPLPFEYEGREVVAQFFERLFGADRRFDLVPTRANGQPAFGAYLRSSSGVSHGTGVYVITLAGERISAMTRFENSVFPSFGLPRSLGPSR</sequence>
<reference evidence="9 10" key="1">
    <citation type="submission" date="2019-03" db="EMBL/GenBank/DDBJ databases">
        <title>Genomic Encyclopedia of Archaeal and Bacterial Type Strains, Phase II (KMG-II): from individual species to whole genera.</title>
        <authorList>
            <person name="Goeker M."/>
        </authorList>
    </citation>
    <scope>NUCLEOTIDE SEQUENCE [LARGE SCALE GENOMIC DNA]</scope>
    <source>
        <strain evidence="9 10">DSM 45499</strain>
    </source>
</reference>
<evidence type="ECO:0000256" key="3">
    <source>
        <dbReference type="ARBA" id="ARBA00022692"/>
    </source>
</evidence>
<evidence type="ECO:0000256" key="1">
    <source>
        <dbReference type="ARBA" id="ARBA00004651"/>
    </source>
</evidence>
<feature type="transmembrane region" description="Helical" evidence="7">
    <location>
        <begin position="130"/>
        <end position="152"/>
    </location>
</feature>
<gene>
    <name evidence="9" type="ORF">CLV71_104407</name>
</gene>
<evidence type="ECO:0000313" key="9">
    <source>
        <dbReference type="EMBL" id="TDV53939.1"/>
    </source>
</evidence>
<dbReference type="InterPro" id="IPR003838">
    <property type="entry name" value="ABC3_permease_C"/>
</dbReference>
<dbReference type="PANTHER" id="PTHR30572:SF4">
    <property type="entry name" value="ABC TRANSPORTER PERMEASE YTRF"/>
    <property type="match status" value="1"/>
</dbReference>
<feature type="domain" description="ABC3 transporter permease C-terminal" evidence="8">
    <location>
        <begin position="53"/>
        <end position="151"/>
    </location>
</feature>
<comment type="similarity">
    <text evidence="6">Belongs to the ABC-4 integral membrane protein family.</text>
</comment>
<dbReference type="InterPro" id="IPR050250">
    <property type="entry name" value="Macrolide_Exporter_MacB"/>
</dbReference>
<keyword evidence="3 7" id="KW-0812">Transmembrane</keyword>
<dbReference type="SUPFAM" id="SSF54427">
    <property type="entry name" value="NTF2-like"/>
    <property type="match status" value="1"/>
</dbReference>
<dbReference type="Proteomes" id="UP000294927">
    <property type="component" value="Unassembled WGS sequence"/>
</dbReference>
<evidence type="ECO:0000259" key="8">
    <source>
        <dbReference type="Pfam" id="PF02687"/>
    </source>
</evidence>
<keyword evidence="2" id="KW-1003">Cell membrane</keyword>
<evidence type="ECO:0000256" key="5">
    <source>
        <dbReference type="ARBA" id="ARBA00023136"/>
    </source>
</evidence>
<organism evidence="9 10">
    <name type="scientific">Actinophytocola oryzae</name>
    <dbReference type="NCBI Taxonomy" id="502181"/>
    <lineage>
        <taxon>Bacteria</taxon>
        <taxon>Bacillati</taxon>
        <taxon>Actinomycetota</taxon>
        <taxon>Actinomycetes</taxon>
        <taxon>Pseudonocardiales</taxon>
        <taxon>Pseudonocardiaceae</taxon>
    </lineage>
</organism>
<evidence type="ECO:0000256" key="6">
    <source>
        <dbReference type="ARBA" id="ARBA00038076"/>
    </source>
</evidence>
<comment type="caution">
    <text evidence="9">The sequence shown here is derived from an EMBL/GenBank/DDBJ whole genome shotgun (WGS) entry which is preliminary data.</text>
</comment>
<proteinExistence type="inferred from homology"/>
<evidence type="ECO:0000256" key="2">
    <source>
        <dbReference type="ARBA" id="ARBA00022475"/>
    </source>
</evidence>
<accession>A0A4R7VWS4</accession>
<evidence type="ECO:0000313" key="10">
    <source>
        <dbReference type="Proteomes" id="UP000294927"/>
    </source>
</evidence>
<dbReference type="GO" id="GO:0022857">
    <property type="term" value="F:transmembrane transporter activity"/>
    <property type="evidence" value="ECO:0007669"/>
    <property type="project" value="TreeGrafter"/>
</dbReference>
<dbReference type="AlphaFoldDB" id="A0A4R7VWS4"/>
<feature type="transmembrane region" description="Helical" evidence="7">
    <location>
        <begin position="52"/>
        <end position="73"/>
    </location>
</feature>
<comment type="subcellular location">
    <subcellularLocation>
        <location evidence="1">Cell membrane</location>
        <topology evidence="1">Multi-pass membrane protein</topology>
    </subcellularLocation>
</comment>
<dbReference type="EMBL" id="SOCP01000004">
    <property type="protein sequence ID" value="TDV53939.1"/>
    <property type="molecule type" value="Genomic_DNA"/>
</dbReference>